<proteinExistence type="predicted"/>
<reference evidence="1" key="1">
    <citation type="submission" date="2014-09" db="EMBL/GenBank/DDBJ databases">
        <authorList>
            <person name="Magalhaes I.L.F."/>
            <person name="Oliveira U."/>
            <person name="Santos F.R."/>
            <person name="Vidigal T.H.D.A."/>
            <person name="Brescovit A.D."/>
            <person name="Santos A.J."/>
        </authorList>
    </citation>
    <scope>NUCLEOTIDE SEQUENCE</scope>
    <source>
        <tissue evidence="1">Shoot tissue taken approximately 20 cm above the soil surface</tissue>
    </source>
</reference>
<dbReference type="EMBL" id="GBRH01160306">
    <property type="protein sequence ID" value="JAE37590.1"/>
    <property type="molecule type" value="Transcribed_RNA"/>
</dbReference>
<organism evidence="1">
    <name type="scientific">Arundo donax</name>
    <name type="common">Giant reed</name>
    <name type="synonym">Donax arundinaceus</name>
    <dbReference type="NCBI Taxonomy" id="35708"/>
    <lineage>
        <taxon>Eukaryota</taxon>
        <taxon>Viridiplantae</taxon>
        <taxon>Streptophyta</taxon>
        <taxon>Embryophyta</taxon>
        <taxon>Tracheophyta</taxon>
        <taxon>Spermatophyta</taxon>
        <taxon>Magnoliopsida</taxon>
        <taxon>Liliopsida</taxon>
        <taxon>Poales</taxon>
        <taxon>Poaceae</taxon>
        <taxon>PACMAD clade</taxon>
        <taxon>Arundinoideae</taxon>
        <taxon>Arundineae</taxon>
        <taxon>Arundo</taxon>
    </lineage>
</organism>
<protein>
    <submittedName>
        <fullName evidence="1">Uncharacterized protein</fullName>
    </submittedName>
</protein>
<dbReference type="AlphaFoldDB" id="A0A0A9HKD3"/>
<evidence type="ECO:0000313" key="1">
    <source>
        <dbReference type="EMBL" id="JAE37590.1"/>
    </source>
</evidence>
<name>A0A0A9HKD3_ARUDO</name>
<sequence>MQVEEPGTFSSSMFFNKNASSLSILSCQHIAFFYTEDLLNNKIMLLNSSVHPGWHVGSSIRIHQCRT</sequence>
<reference evidence="1" key="2">
    <citation type="journal article" date="2015" name="Data Brief">
        <title>Shoot transcriptome of the giant reed, Arundo donax.</title>
        <authorList>
            <person name="Barrero R.A."/>
            <person name="Guerrero F.D."/>
            <person name="Moolhuijzen P."/>
            <person name="Goolsby J.A."/>
            <person name="Tidwell J."/>
            <person name="Bellgard S.E."/>
            <person name="Bellgard M.I."/>
        </authorList>
    </citation>
    <scope>NUCLEOTIDE SEQUENCE</scope>
    <source>
        <tissue evidence="1">Shoot tissue taken approximately 20 cm above the soil surface</tissue>
    </source>
</reference>
<accession>A0A0A9HKD3</accession>